<sequence>MTFEESAAAGEISRFKAVLNCIRQAGADPAQTFDPWEEPECRNIKKDEVRLEKSLLASEPRLLRIWMLEHACSILDRHHKRQFGLARDSDQDAWIAEALADRHDRYGHSRWDTSKTGRNPINAVKLKYAWVDNRGSGLANRTLLVGFLQNRKQVGLGSFEHWQLDFLNDSHDPTIKIFLGLAGGVSLVKRYYSEVHGVRVTDLRCTSDVTDEAWVITLDLSENINEPALAALVEAGKKCAIRENLLQGQARYRQDLKVAMAVLGKMFSRVAASSAVDAAPALKEIWAYAHDYEAFLQRRAFFKRARTH</sequence>
<organism evidence="1 2">
    <name type="scientific">Polarella glacialis</name>
    <name type="common">Dinoflagellate</name>
    <dbReference type="NCBI Taxonomy" id="89957"/>
    <lineage>
        <taxon>Eukaryota</taxon>
        <taxon>Sar</taxon>
        <taxon>Alveolata</taxon>
        <taxon>Dinophyceae</taxon>
        <taxon>Suessiales</taxon>
        <taxon>Suessiaceae</taxon>
        <taxon>Polarella</taxon>
    </lineage>
</organism>
<comment type="caution">
    <text evidence="1">The sequence shown here is derived from an EMBL/GenBank/DDBJ whole genome shotgun (WGS) entry which is preliminary data.</text>
</comment>
<dbReference type="Proteomes" id="UP000626109">
    <property type="component" value="Unassembled WGS sequence"/>
</dbReference>
<accession>A0A813INJ1</accession>
<evidence type="ECO:0000313" key="2">
    <source>
        <dbReference type="Proteomes" id="UP000626109"/>
    </source>
</evidence>
<name>A0A813INJ1_POLGL</name>
<dbReference type="AlphaFoldDB" id="A0A813INJ1"/>
<protein>
    <submittedName>
        <fullName evidence="1">Uncharacterized protein</fullName>
    </submittedName>
</protein>
<reference evidence="1" key="1">
    <citation type="submission" date="2021-02" db="EMBL/GenBank/DDBJ databases">
        <authorList>
            <person name="Dougan E. K."/>
            <person name="Rhodes N."/>
            <person name="Thang M."/>
            <person name="Chan C."/>
        </authorList>
    </citation>
    <scope>NUCLEOTIDE SEQUENCE</scope>
</reference>
<proteinExistence type="predicted"/>
<evidence type="ECO:0000313" key="1">
    <source>
        <dbReference type="EMBL" id="CAE8652603.1"/>
    </source>
</evidence>
<dbReference type="EMBL" id="CAJNNW010010950">
    <property type="protein sequence ID" value="CAE8652603.1"/>
    <property type="molecule type" value="Genomic_DNA"/>
</dbReference>
<gene>
    <name evidence="1" type="ORF">PGLA2088_LOCUS9823</name>
</gene>